<dbReference type="GeneID" id="82149197"/>
<dbReference type="Gene3D" id="1.10.1740.10">
    <property type="match status" value="1"/>
</dbReference>
<sequence>MEDYFRKYYQSLCYFALNMVRDGDLCEDIVQEVFVKIITSGVEFGSELHFRQYVYAAVRNQCIDHLNGLNGGRTVTLGDVEQVEIPTADECDRAIVRAEIIRMVRDAIDSLPPRYRQVFRMAYIDKMKSEDISEALGISLNTVKVIRQRSKVRMRELLKDFYPLLFIFINQI</sequence>
<dbReference type="AlphaFoldDB" id="A0A4Z0V9Z1"/>
<dbReference type="Pfam" id="PF04542">
    <property type="entry name" value="Sigma70_r2"/>
    <property type="match status" value="1"/>
</dbReference>
<reference evidence="7 8" key="1">
    <citation type="submission" date="2019-02" db="EMBL/GenBank/DDBJ databases">
        <title>Isolation and identification of novel species under the genus Muribaculum.</title>
        <authorList>
            <person name="Miyake S."/>
            <person name="Ding Y."/>
            <person name="Low A."/>
            <person name="Soh M."/>
            <person name="Seedorf H."/>
        </authorList>
    </citation>
    <scope>NUCLEOTIDE SEQUENCE [LARGE SCALE GENOMIC DNA]</scope>
    <source>
        <strain evidence="7 8">TLL-A3</strain>
    </source>
</reference>
<evidence type="ECO:0000313" key="8">
    <source>
        <dbReference type="Proteomes" id="UP000297635"/>
    </source>
</evidence>
<gene>
    <name evidence="7" type="ORF">EZ315_05275</name>
</gene>
<comment type="caution">
    <text evidence="7">The sequence shown here is derived from an EMBL/GenBank/DDBJ whole genome shotgun (WGS) entry which is preliminary data.</text>
</comment>
<keyword evidence="2" id="KW-0805">Transcription regulation</keyword>
<dbReference type="InterPro" id="IPR036388">
    <property type="entry name" value="WH-like_DNA-bd_sf"/>
</dbReference>
<dbReference type="NCBIfam" id="TIGR02937">
    <property type="entry name" value="sigma70-ECF"/>
    <property type="match status" value="1"/>
</dbReference>
<evidence type="ECO:0000259" key="5">
    <source>
        <dbReference type="Pfam" id="PF04542"/>
    </source>
</evidence>
<name>A0A4Z0V9Z1_9BACT</name>
<feature type="domain" description="RNA polymerase sigma factor 70 region 4 type 2" evidence="6">
    <location>
        <begin position="102"/>
        <end position="154"/>
    </location>
</feature>
<dbReference type="Gene3D" id="1.10.10.10">
    <property type="entry name" value="Winged helix-like DNA-binding domain superfamily/Winged helix DNA-binding domain"/>
    <property type="match status" value="1"/>
</dbReference>
<comment type="similarity">
    <text evidence="1">Belongs to the sigma-70 factor family. ECF subfamily.</text>
</comment>
<evidence type="ECO:0000313" key="7">
    <source>
        <dbReference type="EMBL" id="TGG40140.1"/>
    </source>
</evidence>
<dbReference type="InterPro" id="IPR013325">
    <property type="entry name" value="RNA_pol_sigma_r2"/>
</dbReference>
<accession>A0A4Z0V9Z1</accession>
<dbReference type="GO" id="GO:0006352">
    <property type="term" value="P:DNA-templated transcription initiation"/>
    <property type="evidence" value="ECO:0007669"/>
    <property type="project" value="InterPro"/>
</dbReference>
<dbReference type="SUPFAM" id="SSF88946">
    <property type="entry name" value="Sigma2 domain of RNA polymerase sigma factors"/>
    <property type="match status" value="1"/>
</dbReference>
<dbReference type="EMBL" id="SJSA01000001">
    <property type="protein sequence ID" value="TGG40140.1"/>
    <property type="molecule type" value="Genomic_DNA"/>
</dbReference>
<dbReference type="InterPro" id="IPR013249">
    <property type="entry name" value="RNA_pol_sigma70_r4_t2"/>
</dbReference>
<dbReference type="RefSeq" id="WP_135471156.1">
    <property type="nucleotide sequence ID" value="NZ_CASJDB010000043.1"/>
</dbReference>
<evidence type="ECO:0000256" key="3">
    <source>
        <dbReference type="ARBA" id="ARBA00023082"/>
    </source>
</evidence>
<keyword evidence="4" id="KW-0804">Transcription</keyword>
<proteinExistence type="inferred from homology"/>
<dbReference type="Pfam" id="PF08281">
    <property type="entry name" value="Sigma70_r4_2"/>
    <property type="match status" value="1"/>
</dbReference>
<dbReference type="InterPro" id="IPR039425">
    <property type="entry name" value="RNA_pol_sigma-70-like"/>
</dbReference>
<keyword evidence="8" id="KW-1185">Reference proteome</keyword>
<dbReference type="GO" id="GO:0003677">
    <property type="term" value="F:DNA binding"/>
    <property type="evidence" value="ECO:0007669"/>
    <property type="project" value="InterPro"/>
</dbReference>
<dbReference type="InterPro" id="IPR007627">
    <property type="entry name" value="RNA_pol_sigma70_r2"/>
</dbReference>
<organism evidence="7 8">
    <name type="scientific">Duncaniella freteri</name>
    <dbReference type="NCBI Taxonomy" id="2530391"/>
    <lineage>
        <taxon>Bacteria</taxon>
        <taxon>Pseudomonadati</taxon>
        <taxon>Bacteroidota</taxon>
        <taxon>Bacteroidia</taxon>
        <taxon>Bacteroidales</taxon>
        <taxon>Muribaculaceae</taxon>
        <taxon>Duncaniella</taxon>
    </lineage>
</organism>
<dbReference type="PANTHER" id="PTHR43133:SF46">
    <property type="entry name" value="RNA POLYMERASE SIGMA-70 FACTOR ECF SUBFAMILY"/>
    <property type="match status" value="1"/>
</dbReference>
<dbReference type="GO" id="GO:0016987">
    <property type="term" value="F:sigma factor activity"/>
    <property type="evidence" value="ECO:0007669"/>
    <property type="project" value="UniProtKB-KW"/>
</dbReference>
<dbReference type="InterPro" id="IPR014284">
    <property type="entry name" value="RNA_pol_sigma-70_dom"/>
</dbReference>
<evidence type="ECO:0000259" key="6">
    <source>
        <dbReference type="Pfam" id="PF08281"/>
    </source>
</evidence>
<evidence type="ECO:0000256" key="1">
    <source>
        <dbReference type="ARBA" id="ARBA00010641"/>
    </source>
</evidence>
<evidence type="ECO:0000256" key="4">
    <source>
        <dbReference type="ARBA" id="ARBA00023163"/>
    </source>
</evidence>
<dbReference type="SUPFAM" id="SSF88659">
    <property type="entry name" value="Sigma3 and sigma4 domains of RNA polymerase sigma factors"/>
    <property type="match status" value="1"/>
</dbReference>
<dbReference type="CDD" id="cd06171">
    <property type="entry name" value="Sigma70_r4"/>
    <property type="match status" value="1"/>
</dbReference>
<protein>
    <submittedName>
        <fullName evidence="7">Sigma-70 family RNA polymerase sigma factor</fullName>
    </submittedName>
</protein>
<dbReference type="Proteomes" id="UP000297635">
    <property type="component" value="Unassembled WGS sequence"/>
</dbReference>
<evidence type="ECO:0000256" key="2">
    <source>
        <dbReference type="ARBA" id="ARBA00023015"/>
    </source>
</evidence>
<dbReference type="InterPro" id="IPR013324">
    <property type="entry name" value="RNA_pol_sigma_r3/r4-like"/>
</dbReference>
<keyword evidence="3" id="KW-0731">Sigma factor</keyword>
<dbReference type="PANTHER" id="PTHR43133">
    <property type="entry name" value="RNA POLYMERASE ECF-TYPE SIGMA FACTO"/>
    <property type="match status" value="1"/>
</dbReference>
<feature type="domain" description="RNA polymerase sigma-70 region 2" evidence="5">
    <location>
        <begin position="5"/>
        <end position="66"/>
    </location>
</feature>